<evidence type="ECO:0008006" key="3">
    <source>
        <dbReference type="Google" id="ProtNLM"/>
    </source>
</evidence>
<comment type="caution">
    <text evidence="1">The sequence shown here is derived from an EMBL/GenBank/DDBJ whole genome shotgun (WGS) entry which is preliminary data.</text>
</comment>
<sequence>MASLLDLPLEVTEMVAGYLLRHDHKACAQTCRTLRAAFIPIAWSSIELGKGSAHSLPPLPSVVQAHANHIRAIHMQHGLRPHYCAIEYRQLQSLDLQHIPYMAREEQRSLVTMAQMNSTIQDLHLSCVDLEGMQDLWETIRWTWSAPVSLSVDKINLGSSSAIDAFWLACTRYQELQLGCALPAPSSIVSSRLVFDHLKRLKVDSSRLVSSLRKILLASPNLEHLSLYGRLCGPPSMELVKTMQSARWKRLKSLHIHASYMADEVISDMLDAVPRLTEFKLEGYGFGEQAFDSLRYRHFQTLQTLSLDRAGGFSSEMAQEVLAHCSLLRSFSASHLCIGDFVKSSSPWTCTRLEQLKDFVVSPPERLLDAVAVR</sequence>
<proteinExistence type="predicted"/>
<accession>A0A9P6RKT7</accession>
<evidence type="ECO:0000313" key="1">
    <source>
        <dbReference type="EMBL" id="KAG0322507.1"/>
    </source>
</evidence>
<name>A0A9P6RKT7_9FUNG</name>
<dbReference type="AlphaFoldDB" id="A0A9P6RKT7"/>
<dbReference type="InterPro" id="IPR032675">
    <property type="entry name" value="LRR_dom_sf"/>
</dbReference>
<keyword evidence="2" id="KW-1185">Reference proteome</keyword>
<dbReference type="SUPFAM" id="SSF52047">
    <property type="entry name" value="RNI-like"/>
    <property type="match status" value="1"/>
</dbReference>
<gene>
    <name evidence="1" type="ORF">BGZ99_003331</name>
</gene>
<evidence type="ECO:0000313" key="2">
    <source>
        <dbReference type="Proteomes" id="UP000738325"/>
    </source>
</evidence>
<dbReference type="Proteomes" id="UP000738325">
    <property type="component" value="Unassembled WGS sequence"/>
</dbReference>
<dbReference type="EMBL" id="JAAAIP010000210">
    <property type="protein sequence ID" value="KAG0322507.1"/>
    <property type="molecule type" value="Genomic_DNA"/>
</dbReference>
<dbReference type="OrthoDB" id="2432222at2759"/>
<organism evidence="1 2">
    <name type="scientific">Dissophora globulifera</name>
    <dbReference type="NCBI Taxonomy" id="979702"/>
    <lineage>
        <taxon>Eukaryota</taxon>
        <taxon>Fungi</taxon>
        <taxon>Fungi incertae sedis</taxon>
        <taxon>Mucoromycota</taxon>
        <taxon>Mortierellomycotina</taxon>
        <taxon>Mortierellomycetes</taxon>
        <taxon>Mortierellales</taxon>
        <taxon>Mortierellaceae</taxon>
        <taxon>Dissophora</taxon>
    </lineage>
</organism>
<dbReference type="Gene3D" id="3.80.10.10">
    <property type="entry name" value="Ribonuclease Inhibitor"/>
    <property type="match status" value="1"/>
</dbReference>
<reference evidence="1" key="1">
    <citation type="journal article" date="2020" name="Fungal Divers.">
        <title>Resolving the Mortierellaceae phylogeny through synthesis of multi-gene phylogenetics and phylogenomics.</title>
        <authorList>
            <person name="Vandepol N."/>
            <person name="Liber J."/>
            <person name="Desiro A."/>
            <person name="Na H."/>
            <person name="Kennedy M."/>
            <person name="Barry K."/>
            <person name="Grigoriev I.V."/>
            <person name="Miller A.N."/>
            <person name="O'Donnell K."/>
            <person name="Stajich J.E."/>
            <person name="Bonito G."/>
        </authorList>
    </citation>
    <scope>NUCLEOTIDE SEQUENCE</scope>
    <source>
        <strain evidence="1">REB-010B</strain>
    </source>
</reference>
<protein>
    <recommendedName>
        <fullName evidence="3">F-box domain-containing protein</fullName>
    </recommendedName>
</protein>